<name>A0A6A4W473_AMPAM</name>
<dbReference type="GO" id="GO:0034388">
    <property type="term" value="C:Pwp2p-containing subcomplex of 90S preribosome"/>
    <property type="evidence" value="ECO:0007669"/>
    <property type="project" value="TreeGrafter"/>
</dbReference>
<dbReference type="GO" id="GO:0000028">
    <property type="term" value="P:ribosomal small subunit assembly"/>
    <property type="evidence" value="ECO:0007669"/>
    <property type="project" value="TreeGrafter"/>
</dbReference>
<dbReference type="PANTHER" id="PTHR19858">
    <property type="entry name" value="WD40 REPEAT PROTEIN"/>
    <property type="match status" value="1"/>
</dbReference>
<evidence type="ECO:0000256" key="1">
    <source>
        <dbReference type="PROSITE-ProRule" id="PRU00221"/>
    </source>
</evidence>
<dbReference type="InterPro" id="IPR027145">
    <property type="entry name" value="PWP2"/>
</dbReference>
<reference evidence="2 3" key="1">
    <citation type="submission" date="2019-07" db="EMBL/GenBank/DDBJ databases">
        <title>Draft genome assembly of a fouling barnacle, Amphibalanus amphitrite (Darwin, 1854): The first reference genome for Thecostraca.</title>
        <authorList>
            <person name="Kim W."/>
        </authorList>
    </citation>
    <scope>NUCLEOTIDE SEQUENCE [LARGE SCALE GENOMIC DNA]</scope>
    <source>
        <strain evidence="2">SNU_AA5</strain>
        <tissue evidence="2">Soma without cirri and trophi</tissue>
    </source>
</reference>
<dbReference type="SUPFAM" id="SSF50978">
    <property type="entry name" value="WD40 repeat-like"/>
    <property type="match status" value="3"/>
</dbReference>
<accession>A0A6A4W473</accession>
<keyword evidence="1" id="KW-0853">WD repeat</keyword>
<dbReference type="SMART" id="SM00320">
    <property type="entry name" value="WD40"/>
    <property type="match status" value="11"/>
</dbReference>
<dbReference type="PROSITE" id="PS50294">
    <property type="entry name" value="WD_REPEATS_REGION"/>
    <property type="match status" value="2"/>
</dbReference>
<sequence length="626" mass="67793">MLCFVFQFANLLGSVYHKGNLVFTPDGETILSPVGNKVTLYDLKRSRSQTMPVESHTNITALALSPNGRLLITVNERGEALLISMASMAVVHRHRFHRPVRAVQFSPDGRYFALTKENLVFVYRTPGGLNRMYNPFVLERVLQGSYDATLSLAWTSDSRLVAAGSDDMSTRIYPIEDMANFGVTSLGGHSAAVLGVFFESESLDCYTVSRSGQLCCWTCTAGSDSDDDDRLPRAKYKQRAKHFLLDVVREGGSGSGRIELSSADFHRARRVLVTGYTNGAFLIHEMPDAALIHSLSVSDQVVSSVALSPAGDWVGLACSGLGQLLVWEWQSETYILKQQGHQNNMTSLAYAPGGDLLVTGGEDGKVKVWNTLSGFCFVTFVEHSAAVSGVAFTQSGKAVLSASLDGTVRAFDLTRYRNFRTLTSPRPAQFACLAVDSSGELVAAGAQDLFEIYLWSLQLGKLLEVMSGHEGPVAGLAFSPDPTSTTLASVSWDKTLRPVGGVPSGRWCLSVAYRPDGGELAVATLSGQIQLFDPAWAAQTGAIEGRADLGSGRADADHVTAKTSLQAKAFSTLCYTADGRCLLAAGHSKNVCIYHCAERLLMAKFEITQNRSFDAVDDFIHKRKMT</sequence>
<dbReference type="Gene3D" id="2.130.10.10">
    <property type="entry name" value="YVTN repeat-like/Quinoprotein amine dehydrogenase"/>
    <property type="match status" value="4"/>
</dbReference>
<gene>
    <name evidence="2" type="primary">Pwp2_1</name>
    <name evidence="2" type="ORF">FJT64_004775</name>
</gene>
<dbReference type="GO" id="GO:0000462">
    <property type="term" value="P:maturation of SSU-rRNA from tricistronic rRNA transcript (SSU-rRNA, 5.8S rRNA, LSU-rRNA)"/>
    <property type="evidence" value="ECO:0007669"/>
    <property type="project" value="TreeGrafter"/>
</dbReference>
<keyword evidence="3" id="KW-1185">Reference proteome</keyword>
<dbReference type="EMBL" id="VIIS01001467">
    <property type="protein sequence ID" value="KAF0297792.1"/>
    <property type="molecule type" value="Genomic_DNA"/>
</dbReference>
<feature type="repeat" description="WD" evidence="1">
    <location>
        <begin position="380"/>
        <end position="421"/>
    </location>
</feature>
<dbReference type="Proteomes" id="UP000440578">
    <property type="component" value="Unassembled WGS sequence"/>
</dbReference>
<feature type="repeat" description="WD" evidence="1">
    <location>
        <begin position="338"/>
        <end position="370"/>
    </location>
</feature>
<dbReference type="InterPro" id="IPR015943">
    <property type="entry name" value="WD40/YVTN_repeat-like_dom_sf"/>
</dbReference>
<protein>
    <submittedName>
        <fullName evidence="2">Periodic tryptophan protein 2</fullName>
    </submittedName>
</protein>
<dbReference type="Pfam" id="PF00400">
    <property type="entry name" value="WD40"/>
    <property type="match status" value="4"/>
</dbReference>
<evidence type="ECO:0000313" key="2">
    <source>
        <dbReference type="EMBL" id="KAF0297792.1"/>
    </source>
</evidence>
<proteinExistence type="predicted"/>
<dbReference type="PROSITE" id="PS50082">
    <property type="entry name" value="WD_REPEATS_2"/>
    <property type="match status" value="2"/>
</dbReference>
<dbReference type="AlphaFoldDB" id="A0A6A4W473"/>
<organism evidence="2 3">
    <name type="scientific">Amphibalanus amphitrite</name>
    <name type="common">Striped barnacle</name>
    <name type="synonym">Balanus amphitrite</name>
    <dbReference type="NCBI Taxonomy" id="1232801"/>
    <lineage>
        <taxon>Eukaryota</taxon>
        <taxon>Metazoa</taxon>
        <taxon>Ecdysozoa</taxon>
        <taxon>Arthropoda</taxon>
        <taxon>Crustacea</taxon>
        <taxon>Multicrustacea</taxon>
        <taxon>Cirripedia</taxon>
        <taxon>Thoracica</taxon>
        <taxon>Thoracicalcarea</taxon>
        <taxon>Balanomorpha</taxon>
        <taxon>Balanoidea</taxon>
        <taxon>Balanidae</taxon>
        <taxon>Amphibalaninae</taxon>
        <taxon>Amphibalanus</taxon>
    </lineage>
</organism>
<comment type="caution">
    <text evidence="2">The sequence shown here is derived from an EMBL/GenBank/DDBJ whole genome shotgun (WGS) entry which is preliminary data.</text>
</comment>
<dbReference type="OrthoDB" id="3142434at2759"/>
<evidence type="ECO:0000313" key="3">
    <source>
        <dbReference type="Proteomes" id="UP000440578"/>
    </source>
</evidence>
<dbReference type="InterPro" id="IPR036322">
    <property type="entry name" value="WD40_repeat_dom_sf"/>
</dbReference>
<dbReference type="PANTHER" id="PTHR19858:SF0">
    <property type="entry name" value="PERIODIC TRYPTOPHAN PROTEIN 2 HOMOLOG"/>
    <property type="match status" value="1"/>
</dbReference>
<dbReference type="InterPro" id="IPR001680">
    <property type="entry name" value="WD40_rpt"/>
</dbReference>
<dbReference type="GO" id="GO:0032040">
    <property type="term" value="C:small-subunit processome"/>
    <property type="evidence" value="ECO:0007669"/>
    <property type="project" value="TreeGrafter"/>
</dbReference>